<dbReference type="Pfam" id="PF06090">
    <property type="entry name" value="Ins_P5_2-kin"/>
    <property type="match status" value="1"/>
</dbReference>
<evidence type="ECO:0000256" key="8">
    <source>
        <dbReference type="ARBA" id="ARBA00022777"/>
    </source>
</evidence>
<comment type="function">
    <text evidence="2">Has kinase activity and phosphorylates inositol-1,3,4,5,6-pentakisphosphate (Ins(1,3,4,5,6)P5) to produce 1,2,3,4,5,6-hexakisphosphate (InsP6), also known as phytate.</text>
</comment>
<keyword evidence="8 10" id="KW-0418">Kinase</keyword>
<comment type="domain">
    <text evidence="10">The EXKPK motif is conserved in inositol-pentakisphosphate 2-kinases of both family 1 and 2.</text>
</comment>
<dbReference type="Proteomes" id="UP000809789">
    <property type="component" value="Unassembled WGS sequence"/>
</dbReference>
<evidence type="ECO:0000256" key="6">
    <source>
        <dbReference type="ARBA" id="ARBA00022679"/>
    </source>
</evidence>
<accession>A0A8K0L077</accession>
<dbReference type="Gene3D" id="3.30.200.110">
    <property type="entry name" value="Inositol-pentakisphosphate 2-kinase, N-lobe"/>
    <property type="match status" value="1"/>
</dbReference>
<name>A0A8K0L077_9PEZI</name>
<comment type="catalytic activity">
    <reaction evidence="1 10">
        <text>1D-myo-inositol 1,3,4,5,6-pentakisphosphate + ATP = 1D-myo-inositol hexakisphosphate + ADP + H(+)</text>
        <dbReference type="Rhea" id="RHEA:20313"/>
        <dbReference type="ChEBI" id="CHEBI:15378"/>
        <dbReference type="ChEBI" id="CHEBI:30616"/>
        <dbReference type="ChEBI" id="CHEBI:57733"/>
        <dbReference type="ChEBI" id="CHEBI:58130"/>
        <dbReference type="ChEBI" id="CHEBI:456216"/>
        <dbReference type="EC" id="2.7.1.158"/>
    </reaction>
</comment>
<evidence type="ECO:0000256" key="10">
    <source>
        <dbReference type="RuleBase" id="RU364126"/>
    </source>
</evidence>
<evidence type="ECO:0000256" key="3">
    <source>
        <dbReference type="ARBA" id="ARBA00008305"/>
    </source>
</evidence>
<dbReference type="GO" id="GO:0035299">
    <property type="term" value="F:inositol-1,3,4,5,6-pentakisphosphate 2-kinase activity"/>
    <property type="evidence" value="ECO:0007669"/>
    <property type="project" value="UniProtKB-EC"/>
</dbReference>
<comment type="caution">
    <text evidence="11">The sequence shown here is derived from an EMBL/GenBank/DDBJ whole genome shotgun (WGS) entry which is preliminary data.</text>
</comment>
<evidence type="ECO:0000313" key="12">
    <source>
        <dbReference type="Proteomes" id="UP000809789"/>
    </source>
</evidence>
<comment type="similarity">
    <text evidence="3">Belongs to the IPK1 type 1 family.</text>
</comment>
<organism evidence="11 12">
    <name type="scientific">Elsinoe batatas</name>
    <dbReference type="NCBI Taxonomy" id="2601811"/>
    <lineage>
        <taxon>Eukaryota</taxon>
        <taxon>Fungi</taxon>
        <taxon>Dikarya</taxon>
        <taxon>Ascomycota</taxon>
        <taxon>Pezizomycotina</taxon>
        <taxon>Dothideomycetes</taxon>
        <taxon>Dothideomycetidae</taxon>
        <taxon>Myriangiales</taxon>
        <taxon>Elsinoaceae</taxon>
        <taxon>Elsinoe</taxon>
    </lineage>
</organism>
<proteinExistence type="inferred from homology"/>
<evidence type="ECO:0000256" key="2">
    <source>
        <dbReference type="ARBA" id="ARBA00003979"/>
    </source>
</evidence>
<protein>
    <recommendedName>
        <fullName evidence="5 10">Inositol-pentakisphosphate 2-kinase</fullName>
        <ecNumber evidence="4 10">2.7.1.158</ecNumber>
    </recommendedName>
</protein>
<dbReference type="AlphaFoldDB" id="A0A8K0L077"/>
<dbReference type="EC" id="2.7.1.158" evidence="4 10"/>
<dbReference type="GO" id="GO:0032958">
    <property type="term" value="P:inositol phosphate biosynthetic process"/>
    <property type="evidence" value="ECO:0007669"/>
    <property type="project" value="TreeGrafter"/>
</dbReference>
<dbReference type="GO" id="GO:0005634">
    <property type="term" value="C:nucleus"/>
    <property type="evidence" value="ECO:0007669"/>
    <property type="project" value="TreeGrafter"/>
</dbReference>
<evidence type="ECO:0000256" key="7">
    <source>
        <dbReference type="ARBA" id="ARBA00022741"/>
    </source>
</evidence>
<evidence type="ECO:0000256" key="9">
    <source>
        <dbReference type="ARBA" id="ARBA00022840"/>
    </source>
</evidence>
<sequence>MITAVVVVNDIEKNDYLIKKEYDLALKDRTIPIVLEYLAEGGANVVLRLVPFARASRLKTPPDALVNKLLRVRKDKGFIASAKDQQDEFEHTIAPLFPAENLVNPILVSVDKGFLVAVNQELANIQADNLRPSRRKGDMVNEREQHATLMTDMSPIGVEISLEIKPKWLLQSPNAPANATRCRTCALRAQRLRSGRLEAKKLEKSYCPLSLLSDNRQAHLQAGTAILKANGSWEWMTKGDEAFANLMPTSIVPVLQKIRDYQARFDPNGILAIKEGEEPPPDYLLAMTLRDCAMFLRTPKSLRQGPVEVRLADLDAKMPHPEKMKKWRETEETLISEGWYECKEEDFGKEDICLLSKAQSESKSQDDT</sequence>
<evidence type="ECO:0000256" key="5">
    <source>
        <dbReference type="ARBA" id="ARBA00014846"/>
    </source>
</evidence>
<dbReference type="PANTHER" id="PTHR14456:SF2">
    <property type="entry name" value="INOSITOL-PENTAKISPHOSPHATE 2-KINASE"/>
    <property type="match status" value="1"/>
</dbReference>
<keyword evidence="12" id="KW-1185">Reference proteome</keyword>
<reference evidence="11" key="1">
    <citation type="submission" date="2021-07" db="EMBL/GenBank/DDBJ databases">
        <title>Elsinoe batatas strain:CRI-CJ2 Genome sequencing and assembly.</title>
        <authorList>
            <person name="Huang L."/>
        </authorList>
    </citation>
    <scope>NUCLEOTIDE SEQUENCE</scope>
    <source>
        <strain evidence="11">CRI-CJ2</strain>
    </source>
</reference>
<keyword evidence="6 10" id="KW-0808">Transferase</keyword>
<dbReference type="InterPro" id="IPR009286">
    <property type="entry name" value="Ins_P5_2-kin"/>
</dbReference>
<dbReference type="EMBL" id="JAESVG020000010">
    <property type="protein sequence ID" value="KAG8623423.1"/>
    <property type="molecule type" value="Genomic_DNA"/>
</dbReference>
<comment type="function">
    <text evidence="10">Phosphorylates Ins(1,3,4,5,6)P5 at position 2 to form Ins(1,2,3,4,5,6)P6 (InsP6 or phytate).</text>
</comment>
<evidence type="ECO:0000256" key="4">
    <source>
        <dbReference type="ARBA" id="ARBA00012023"/>
    </source>
</evidence>
<evidence type="ECO:0000313" key="11">
    <source>
        <dbReference type="EMBL" id="KAG8623423.1"/>
    </source>
</evidence>
<keyword evidence="9 10" id="KW-0067">ATP-binding</keyword>
<dbReference type="InterPro" id="IPR043001">
    <property type="entry name" value="IP5_2-K_N_lobe"/>
</dbReference>
<dbReference type="OrthoDB" id="272370at2759"/>
<dbReference type="PANTHER" id="PTHR14456">
    <property type="entry name" value="INOSITOL POLYPHOSPHATE KINASE 1"/>
    <property type="match status" value="1"/>
</dbReference>
<evidence type="ECO:0000256" key="1">
    <source>
        <dbReference type="ARBA" id="ARBA00001774"/>
    </source>
</evidence>
<dbReference type="GO" id="GO:0005524">
    <property type="term" value="F:ATP binding"/>
    <property type="evidence" value="ECO:0007669"/>
    <property type="project" value="UniProtKB-KW"/>
</dbReference>
<keyword evidence="7 10" id="KW-0547">Nucleotide-binding</keyword>
<gene>
    <name evidence="11" type="ORF">KVT40_008399</name>
</gene>